<reference evidence="2 3" key="1">
    <citation type="submission" date="2019-10" db="EMBL/GenBank/DDBJ databases">
        <title>Whole genome shotgun sequence of Acrocarpospora macrocephala NBRC 16266.</title>
        <authorList>
            <person name="Ichikawa N."/>
            <person name="Kimura A."/>
            <person name="Kitahashi Y."/>
            <person name="Komaki H."/>
            <person name="Oguchi A."/>
        </authorList>
    </citation>
    <scope>NUCLEOTIDE SEQUENCE [LARGE SCALE GENOMIC DNA]</scope>
    <source>
        <strain evidence="2 3">NBRC 16266</strain>
    </source>
</reference>
<feature type="transmembrane region" description="Helical" evidence="1">
    <location>
        <begin position="267"/>
        <end position="285"/>
    </location>
</feature>
<feature type="transmembrane region" description="Helical" evidence="1">
    <location>
        <begin position="587"/>
        <end position="608"/>
    </location>
</feature>
<feature type="transmembrane region" description="Helical" evidence="1">
    <location>
        <begin position="460"/>
        <end position="482"/>
    </location>
</feature>
<keyword evidence="1" id="KW-0472">Membrane</keyword>
<dbReference type="AlphaFoldDB" id="A0A5M3WZI3"/>
<feature type="transmembrane region" description="Helical" evidence="1">
    <location>
        <begin position="489"/>
        <end position="507"/>
    </location>
</feature>
<feature type="transmembrane region" description="Helical" evidence="1">
    <location>
        <begin position="292"/>
        <end position="313"/>
    </location>
</feature>
<feature type="transmembrane region" description="Helical" evidence="1">
    <location>
        <begin position="636"/>
        <end position="653"/>
    </location>
</feature>
<feature type="transmembrane region" description="Helical" evidence="1">
    <location>
        <begin position="319"/>
        <end position="337"/>
    </location>
</feature>
<feature type="transmembrane region" description="Helical" evidence="1">
    <location>
        <begin position="756"/>
        <end position="773"/>
    </location>
</feature>
<feature type="transmembrane region" description="Helical" evidence="1">
    <location>
        <begin position="563"/>
        <end position="580"/>
    </location>
</feature>
<feature type="transmembrane region" description="Helical" evidence="1">
    <location>
        <begin position="810"/>
        <end position="828"/>
    </location>
</feature>
<feature type="transmembrane region" description="Helical" evidence="1">
    <location>
        <begin position="183"/>
        <end position="205"/>
    </location>
</feature>
<gene>
    <name evidence="2" type="ORF">Amac_073190</name>
</gene>
<protein>
    <recommendedName>
        <fullName evidence="4">DUF2157 domain-containing protein</fullName>
    </recommendedName>
</protein>
<accession>A0A5M3WZI3</accession>
<feature type="transmembrane region" description="Helical" evidence="1">
    <location>
        <begin position="659"/>
        <end position="675"/>
    </location>
</feature>
<feature type="transmembrane region" description="Helical" evidence="1">
    <location>
        <begin position="706"/>
        <end position="724"/>
    </location>
</feature>
<feature type="transmembrane region" description="Helical" evidence="1">
    <location>
        <begin position="780"/>
        <end position="798"/>
    </location>
</feature>
<sequence>MCSRGRGGIVSCMNSGGPLPCPDCGQQLTGSNTACPACGLPLVGPAATELWQLDLALADLRAREGHLLARREVLLTTLRAIRDKVPAMAGASGGPNQAATAWGPPPVPPQRPTDMSGKAVQNLLLGLGGLLLVVAAVVFTVVSWGYLGIGGRAAVLLGFTALTLATPLFLLRRGLSATAETMALLGFALMLLDGYAAWQVGLAGLDRIEPLTYTGVLIAVMCALFALYGLLVHVVVGERIHTLNLAVPVAIGFGQLALPVLSIDRDALWITTALVSTAGIDLLLWHRLKRGTAIVCFWITWTIGSAVGVLLTIREVDLQGGFALSGVLVAAAAIALFQASRGRWTIPLAGGAAITLAAALVYPIRLSVDANWWPVPTPVAAFAVAGIALLVRPTIGREIGRIAAVAAGGFGLLVASPVLVPVTVALIGPFSPDNWEPRTPWDGPRTLGARDELGLNQITLTVPAVVVLATVAIALAVCALVVRRKNAAIMSAVAVTAVMLVVLPVAFNLPFGVLVAVQLLITAVLGAGVAFGGRSREPAFAVLAVGMVAEVAAWALVSKTATLVAAAVLAVVAAGVAWRASLPAVRAGAAGVATALAGGEAVAVWLAAGQSARYVTFVLIAVAALAAVAAWRLRDIGVEIAGYALTLIAFGYVVDPRMLSVALALAGVIAVGTALRPDRHNPGYVGTVLLLLASWTRLYAENVEVVEAYTVPVAVVLLAFGWWRARTASSWIAYGSGLTFVLLPSLWDLYAEPNNWIRALALGVASLLVLLAGARWRLQAPALLGGLTLAMVAVHELAPWVSDLVLSVPRWVPVAVGGLLLVLVGATYEARMRDVRRIGSLIKGLR</sequence>
<feature type="transmembrane region" description="Helical" evidence="1">
    <location>
        <begin position="682"/>
        <end position="700"/>
    </location>
</feature>
<feature type="transmembrane region" description="Helical" evidence="1">
    <location>
        <begin position="211"/>
        <end position="236"/>
    </location>
</feature>
<feature type="transmembrane region" description="Helical" evidence="1">
    <location>
        <begin position="539"/>
        <end position="557"/>
    </location>
</feature>
<feature type="transmembrane region" description="Helical" evidence="1">
    <location>
        <begin position="370"/>
        <end position="391"/>
    </location>
</feature>
<proteinExistence type="predicted"/>
<keyword evidence="3" id="KW-1185">Reference proteome</keyword>
<dbReference type="InterPro" id="IPR058062">
    <property type="entry name" value="SCO7613_C"/>
</dbReference>
<dbReference type="NCBIfam" id="NF047321">
    <property type="entry name" value="SCO7613_CTERM"/>
    <property type="match status" value="1"/>
</dbReference>
<feature type="transmembrane region" description="Helical" evidence="1">
    <location>
        <begin position="513"/>
        <end position="532"/>
    </location>
</feature>
<feature type="transmembrane region" description="Helical" evidence="1">
    <location>
        <begin position="153"/>
        <end position="171"/>
    </location>
</feature>
<organism evidence="2 3">
    <name type="scientific">Acrocarpospora macrocephala</name>
    <dbReference type="NCBI Taxonomy" id="150177"/>
    <lineage>
        <taxon>Bacteria</taxon>
        <taxon>Bacillati</taxon>
        <taxon>Actinomycetota</taxon>
        <taxon>Actinomycetes</taxon>
        <taxon>Streptosporangiales</taxon>
        <taxon>Streptosporangiaceae</taxon>
        <taxon>Acrocarpospora</taxon>
    </lineage>
</organism>
<evidence type="ECO:0000313" key="2">
    <source>
        <dbReference type="EMBL" id="GES13722.1"/>
    </source>
</evidence>
<keyword evidence="1" id="KW-1133">Transmembrane helix</keyword>
<feature type="transmembrane region" description="Helical" evidence="1">
    <location>
        <begin position="344"/>
        <end position="364"/>
    </location>
</feature>
<keyword evidence="1" id="KW-0812">Transmembrane</keyword>
<comment type="caution">
    <text evidence="2">The sequence shown here is derived from an EMBL/GenBank/DDBJ whole genome shotgun (WGS) entry which is preliminary data.</text>
</comment>
<feature type="transmembrane region" description="Helical" evidence="1">
    <location>
        <begin position="403"/>
        <end position="427"/>
    </location>
</feature>
<dbReference type="EMBL" id="BLAE01000049">
    <property type="protein sequence ID" value="GES13722.1"/>
    <property type="molecule type" value="Genomic_DNA"/>
</dbReference>
<evidence type="ECO:0008006" key="4">
    <source>
        <dbReference type="Google" id="ProtNLM"/>
    </source>
</evidence>
<evidence type="ECO:0000313" key="3">
    <source>
        <dbReference type="Proteomes" id="UP000331127"/>
    </source>
</evidence>
<evidence type="ECO:0000256" key="1">
    <source>
        <dbReference type="SAM" id="Phobius"/>
    </source>
</evidence>
<dbReference type="Proteomes" id="UP000331127">
    <property type="component" value="Unassembled WGS sequence"/>
</dbReference>
<feature type="transmembrane region" description="Helical" evidence="1">
    <location>
        <begin position="614"/>
        <end position="631"/>
    </location>
</feature>
<feature type="transmembrane region" description="Helical" evidence="1">
    <location>
        <begin position="731"/>
        <end position="750"/>
    </location>
</feature>
<feature type="transmembrane region" description="Helical" evidence="1">
    <location>
        <begin position="243"/>
        <end position="261"/>
    </location>
</feature>
<name>A0A5M3WZI3_9ACTN</name>
<feature type="transmembrane region" description="Helical" evidence="1">
    <location>
        <begin position="123"/>
        <end position="147"/>
    </location>
</feature>